<dbReference type="Gene3D" id="2.60.40.1180">
    <property type="entry name" value="Golgi alpha-mannosidase II"/>
    <property type="match status" value="1"/>
</dbReference>
<dbReference type="CDD" id="cd05811">
    <property type="entry name" value="CBM20_glucoamylase"/>
    <property type="match status" value="1"/>
</dbReference>
<dbReference type="InterPro" id="IPR015340">
    <property type="entry name" value="A_amylase_C_dom"/>
</dbReference>
<organism evidence="16 17">
    <name type="scientific">Pseudomassariella vexata</name>
    <dbReference type="NCBI Taxonomy" id="1141098"/>
    <lineage>
        <taxon>Eukaryota</taxon>
        <taxon>Fungi</taxon>
        <taxon>Dikarya</taxon>
        <taxon>Ascomycota</taxon>
        <taxon>Pezizomycotina</taxon>
        <taxon>Sordariomycetes</taxon>
        <taxon>Xylariomycetidae</taxon>
        <taxon>Amphisphaeriales</taxon>
        <taxon>Pseudomassariaceae</taxon>
        <taxon>Pseudomassariella</taxon>
    </lineage>
</organism>
<dbReference type="GO" id="GO:2001070">
    <property type="term" value="F:starch binding"/>
    <property type="evidence" value="ECO:0007669"/>
    <property type="project" value="InterPro"/>
</dbReference>
<dbReference type="STRING" id="1141098.A0A1Y2DEB6"/>
<keyword evidence="6 14" id="KW-0732">Signal</keyword>
<dbReference type="SMART" id="SM01065">
    <property type="entry name" value="CBM_2"/>
    <property type="match status" value="1"/>
</dbReference>
<evidence type="ECO:0000256" key="8">
    <source>
        <dbReference type="ARBA" id="ARBA00022837"/>
    </source>
</evidence>
<evidence type="ECO:0000256" key="9">
    <source>
        <dbReference type="ARBA" id="ARBA00023157"/>
    </source>
</evidence>
<dbReference type="OrthoDB" id="204980at2759"/>
<evidence type="ECO:0000256" key="10">
    <source>
        <dbReference type="ARBA" id="ARBA00023180"/>
    </source>
</evidence>
<evidence type="ECO:0000259" key="15">
    <source>
        <dbReference type="PROSITE" id="PS51166"/>
    </source>
</evidence>
<comment type="similarity">
    <text evidence="3">Belongs to the glycosyl hydrolase 13 family.</text>
</comment>
<keyword evidence="17" id="KW-1185">Reference proteome</keyword>
<name>A0A1Y2DEB6_9PEZI</name>
<dbReference type="InParanoid" id="A0A1Y2DEB6"/>
<keyword evidence="11" id="KW-0119">Carbohydrate metabolism</keyword>
<evidence type="ECO:0000256" key="2">
    <source>
        <dbReference type="ARBA" id="ARBA00001913"/>
    </source>
</evidence>
<evidence type="ECO:0000256" key="12">
    <source>
        <dbReference type="ARBA" id="ARBA00023295"/>
    </source>
</evidence>
<evidence type="ECO:0000256" key="6">
    <source>
        <dbReference type="ARBA" id="ARBA00022729"/>
    </source>
</evidence>
<evidence type="ECO:0000256" key="7">
    <source>
        <dbReference type="ARBA" id="ARBA00022801"/>
    </source>
</evidence>
<dbReference type="RefSeq" id="XP_040710797.1">
    <property type="nucleotide sequence ID" value="XM_040865413.1"/>
</dbReference>
<evidence type="ECO:0000256" key="4">
    <source>
        <dbReference type="ARBA" id="ARBA00012595"/>
    </source>
</evidence>
<keyword evidence="10" id="KW-0325">Glycoprotein</keyword>
<dbReference type="InterPro" id="IPR013780">
    <property type="entry name" value="Glyco_hydro_b"/>
</dbReference>
<dbReference type="Pfam" id="PF00128">
    <property type="entry name" value="Alpha-amylase"/>
    <property type="match status" value="1"/>
</dbReference>
<evidence type="ECO:0000256" key="1">
    <source>
        <dbReference type="ARBA" id="ARBA00000548"/>
    </source>
</evidence>
<dbReference type="EC" id="3.2.1.1" evidence="4"/>
<dbReference type="AlphaFoldDB" id="A0A1Y2DEB6"/>
<dbReference type="CDD" id="cd11319">
    <property type="entry name" value="AmyAc_euk_AmyA"/>
    <property type="match status" value="1"/>
</dbReference>
<dbReference type="GO" id="GO:0000272">
    <property type="term" value="P:polysaccharide catabolic process"/>
    <property type="evidence" value="ECO:0007669"/>
    <property type="project" value="UniProtKB-KW"/>
</dbReference>
<evidence type="ECO:0000256" key="11">
    <source>
        <dbReference type="ARBA" id="ARBA00023277"/>
    </source>
</evidence>
<evidence type="ECO:0000313" key="17">
    <source>
        <dbReference type="Proteomes" id="UP000193689"/>
    </source>
</evidence>
<dbReference type="SUPFAM" id="SSF49452">
    <property type="entry name" value="Starch-binding domain-like"/>
    <property type="match status" value="1"/>
</dbReference>
<dbReference type="PANTHER" id="PTHR10357">
    <property type="entry name" value="ALPHA-AMYLASE FAMILY MEMBER"/>
    <property type="match status" value="1"/>
</dbReference>
<feature type="signal peptide" evidence="14">
    <location>
        <begin position="1"/>
        <end position="17"/>
    </location>
</feature>
<dbReference type="FunFam" id="3.20.20.80:FF:000120">
    <property type="entry name" value="Alpha-amylase A"/>
    <property type="match status" value="1"/>
</dbReference>
<dbReference type="GO" id="GO:0005509">
    <property type="term" value="F:calcium ion binding"/>
    <property type="evidence" value="ECO:0007669"/>
    <property type="project" value="InterPro"/>
</dbReference>
<evidence type="ECO:0000313" key="16">
    <source>
        <dbReference type="EMBL" id="ORY57547.1"/>
    </source>
</evidence>
<keyword evidence="7 16" id="KW-0378">Hydrolase</keyword>
<feature type="chain" id="PRO_5012192300" description="alpha-amylase" evidence="14">
    <location>
        <begin position="18"/>
        <end position="628"/>
    </location>
</feature>
<evidence type="ECO:0000256" key="5">
    <source>
        <dbReference type="ARBA" id="ARBA00022723"/>
    </source>
</evidence>
<dbReference type="FunFam" id="2.60.40.10:FF:000552">
    <property type="entry name" value="Related to glucoamylase"/>
    <property type="match status" value="1"/>
</dbReference>
<dbReference type="InterPro" id="IPR006047">
    <property type="entry name" value="GH13_cat_dom"/>
</dbReference>
<keyword evidence="13" id="KW-0624">Polysaccharide degradation</keyword>
<dbReference type="Gene3D" id="2.60.40.10">
    <property type="entry name" value="Immunoglobulins"/>
    <property type="match status" value="1"/>
</dbReference>
<dbReference type="InterPro" id="IPR034836">
    <property type="entry name" value="CBM20_glucoamylase"/>
</dbReference>
<keyword evidence="9" id="KW-1015">Disulfide bond</keyword>
<protein>
    <recommendedName>
        <fullName evidence="4">alpha-amylase</fullName>
        <ecNumber evidence="4">3.2.1.1</ecNumber>
    </recommendedName>
</protein>
<keyword evidence="5" id="KW-0479">Metal-binding</keyword>
<dbReference type="SUPFAM" id="SSF51011">
    <property type="entry name" value="Glycosyl hydrolase domain"/>
    <property type="match status" value="1"/>
</dbReference>
<keyword evidence="12" id="KW-0326">Glycosidase</keyword>
<dbReference type="SMART" id="SM00642">
    <property type="entry name" value="Aamy"/>
    <property type="match status" value="1"/>
</dbReference>
<gene>
    <name evidence="16" type="ORF">BCR38DRAFT_528028</name>
</gene>
<dbReference type="InterPro" id="IPR017853">
    <property type="entry name" value="GH"/>
</dbReference>
<dbReference type="InterPro" id="IPR002044">
    <property type="entry name" value="CBM20"/>
</dbReference>
<comment type="cofactor">
    <cofactor evidence="2">
        <name>Ca(2+)</name>
        <dbReference type="ChEBI" id="CHEBI:29108"/>
    </cofactor>
</comment>
<proteinExistence type="inferred from homology"/>
<dbReference type="PANTHER" id="PTHR10357:SF215">
    <property type="entry name" value="ALPHA-AMYLASE 1"/>
    <property type="match status" value="1"/>
</dbReference>
<keyword evidence="8" id="KW-0106">Calcium</keyword>
<comment type="caution">
    <text evidence="16">The sequence shown here is derived from an EMBL/GenBank/DDBJ whole genome shotgun (WGS) entry which is preliminary data.</text>
</comment>
<dbReference type="Pfam" id="PF00686">
    <property type="entry name" value="CBM_20"/>
    <property type="match status" value="1"/>
</dbReference>
<sequence length="628" mass="68854">MKLGQLLPALCAATCHALSTAEWQQQSIYQVVTDRFARTDGSTTASCETTTYCGGTWKGITNALDYIQSMGFTAVWISPIVKNIEGDTGYGYAYHGYWAQDIWSLNSNFGTEQDLVDLSSALHKRGMYLMLDIVTNHLGYNGCSTCVDYSIFNPFSSSSYFHPYCAINYSDENSVRNCWQGDNIVSLPDLRTEDDAVRDIWNDWIKKIVSKYYADGLRIDSMKHIEYDFFPDFEGASGVFNLGEVYEGNPNNIYPWLNYTSGVLNYPAYYWITRAFQSTSATMTELVDGINDIKASIKTSTLGSFLENHDQVRFPHWTNDMALAKNAIAFTMLMDGIPIIYQGQEQHFSGGEIPANREALWTSGYSKTAELYIWITKVNSMRAQAIAKDNSYTTYQADPIYSDSHTIVLRKGSTGSQVVSVFTNIGASGSSYTVSLSASATGFTASQSLVEVMSCAAYTTDSSGDLNFQMGSTAKIFYLSAKLDGSKICDTVTDPGTTTTGPTQTTTMETTTRTSTTGTACATSTAVAVTFEELASTSYGETIELVGNITALGNWDSSNAVALSATQYTDSHPLWTKTINFSPGTAIQYKYVKVDGSGSVSWEDDPNHTYTVPGVCETATTVSDTWQS</sequence>
<reference evidence="16 17" key="1">
    <citation type="submission" date="2016-07" db="EMBL/GenBank/DDBJ databases">
        <title>Pervasive Adenine N6-methylation of Active Genes in Fungi.</title>
        <authorList>
            <consortium name="DOE Joint Genome Institute"/>
            <person name="Mondo S.J."/>
            <person name="Dannebaum R.O."/>
            <person name="Kuo R.C."/>
            <person name="Labutti K."/>
            <person name="Haridas S."/>
            <person name="Kuo A."/>
            <person name="Salamov A."/>
            <person name="Ahrendt S.R."/>
            <person name="Lipzen A."/>
            <person name="Sullivan W."/>
            <person name="Andreopoulos W.B."/>
            <person name="Clum A."/>
            <person name="Lindquist E."/>
            <person name="Daum C."/>
            <person name="Ramamoorthy G.K."/>
            <person name="Gryganskyi A."/>
            <person name="Culley D."/>
            <person name="Magnuson J.K."/>
            <person name="James T.Y."/>
            <person name="O'Malley M.A."/>
            <person name="Stajich J.E."/>
            <person name="Spatafora J.W."/>
            <person name="Visel A."/>
            <person name="Grigoriev I.V."/>
        </authorList>
    </citation>
    <scope>NUCLEOTIDE SEQUENCE [LARGE SCALE GENOMIC DNA]</scope>
    <source>
        <strain evidence="16 17">CBS 129021</strain>
    </source>
</reference>
<dbReference type="InterPro" id="IPR013783">
    <property type="entry name" value="Ig-like_fold"/>
</dbReference>
<comment type="catalytic activity">
    <reaction evidence="1">
        <text>Endohydrolysis of (1-&gt;4)-alpha-D-glucosidic linkages in polysaccharides containing three or more (1-&gt;4)-alpha-linked D-glucose units.</text>
        <dbReference type="EC" id="3.2.1.1"/>
    </reaction>
</comment>
<dbReference type="GeneID" id="63781625"/>
<dbReference type="InterPro" id="IPR013784">
    <property type="entry name" value="Carb-bd-like_fold"/>
</dbReference>
<dbReference type="GO" id="GO:0004556">
    <property type="term" value="F:alpha-amylase activity"/>
    <property type="evidence" value="ECO:0007669"/>
    <property type="project" value="UniProtKB-EC"/>
</dbReference>
<dbReference type="PROSITE" id="PS51166">
    <property type="entry name" value="CBM20"/>
    <property type="match status" value="1"/>
</dbReference>
<evidence type="ECO:0000256" key="3">
    <source>
        <dbReference type="ARBA" id="ARBA00008061"/>
    </source>
</evidence>
<dbReference type="Gene3D" id="3.20.20.80">
    <property type="entry name" value="Glycosidases"/>
    <property type="match status" value="1"/>
</dbReference>
<dbReference type="EMBL" id="MCFJ01000019">
    <property type="protein sequence ID" value="ORY57547.1"/>
    <property type="molecule type" value="Genomic_DNA"/>
</dbReference>
<accession>A0A1Y2DEB6</accession>
<dbReference type="Proteomes" id="UP000193689">
    <property type="component" value="Unassembled WGS sequence"/>
</dbReference>
<evidence type="ECO:0000256" key="13">
    <source>
        <dbReference type="ARBA" id="ARBA00023326"/>
    </source>
</evidence>
<dbReference type="Pfam" id="PF09260">
    <property type="entry name" value="A_amylase_dom_C"/>
    <property type="match status" value="1"/>
</dbReference>
<dbReference type="SUPFAM" id="SSF51445">
    <property type="entry name" value="(Trans)glycosidases"/>
    <property type="match status" value="1"/>
</dbReference>
<evidence type="ECO:0000256" key="14">
    <source>
        <dbReference type="SAM" id="SignalP"/>
    </source>
</evidence>
<feature type="domain" description="CBM20" evidence="15">
    <location>
        <begin position="521"/>
        <end position="628"/>
    </location>
</feature>